<dbReference type="InterPro" id="IPR038770">
    <property type="entry name" value="Na+/solute_symporter_sf"/>
</dbReference>
<evidence type="ECO:0000313" key="9">
    <source>
        <dbReference type="EMBL" id="AAY60640.1"/>
    </source>
</evidence>
<evidence type="ECO:0000256" key="4">
    <source>
        <dbReference type="ARBA" id="ARBA00022475"/>
    </source>
</evidence>
<dbReference type="Gene3D" id="1.20.1530.20">
    <property type="match status" value="1"/>
</dbReference>
<name>Q4V0W7_BACCZ</name>
<sequence length="329" mass="36829">MITREKLEEKQVSLYFIVLIVAVLFGFIWPNYGERLELIISFIIALLMYSMFSQIPFISLENAFGNSRFISALLTTNFIVVPIVVWILSRFLPDNSALLLGFYLVLLTPCIDYVIVFTSLGKGNEKLILTSTPILFIVQMLLLPLYLWIFMGSETAKIVEPGPFIEAFLGLIVLPLGIAILIQIISRKTSMGNKVLNISAWLPVPFMALTLFVVVASQIGKLSDFINQVIQVVPIYIAFMVIMPIIAKYIAKLFKLDVRSGRTLIFSSFTRNSLVVLPLGLALPDISTLVAAIIVTQTIVELISELIYIRVVPNVLLQDKTINHEKTSV</sequence>
<dbReference type="Proteomes" id="UP000002612">
    <property type="component" value="Plasmid pE33L54"/>
</dbReference>
<evidence type="ECO:0000256" key="8">
    <source>
        <dbReference type="SAM" id="Phobius"/>
    </source>
</evidence>
<dbReference type="PANTHER" id="PTHR43057">
    <property type="entry name" value="ARSENITE EFFLUX TRANSPORTER"/>
    <property type="match status" value="1"/>
</dbReference>
<dbReference type="GO" id="GO:0005886">
    <property type="term" value="C:plasma membrane"/>
    <property type="evidence" value="ECO:0007669"/>
    <property type="project" value="UniProtKB-SubCell"/>
</dbReference>
<evidence type="ECO:0000256" key="1">
    <source>
        <dbReference type="ARBA" id="ARBA00004651"/>
    </source>
</evidence>
<feature type="transmembrane region" description="Helical" evidence="8">
    <location>
        <begin position="12"/>
        <end position="32"/>
    </location>
</feature>
<gene>
    <name evidence="9" type="ordered locus">pE33L54_0035</name>
</gene>
<dbReference type="InterPro" id="IPR004706">
    <property type="entry name" value="Arsenical-R_Acr3"/>
</dbReference>
<feature type="transmembrane region" description="Helical" evidence="8">
    <location>
        <begin position="38"/>
        <end position="57"/>
    </location>
</feature>
<keyword evidence="5 8" id="KW-0812">Transmembrane</keyword>
<dbReference type="PANTHER" id="PTHR43057:SF1">
    <property type="entry name" value="ARSENICAL-RESISTANCE PROTEIN 3"/>
    <property type="match status" value="1"/>
</dbReference>
<protein>
    <submittedName>
        <fullName evidence="9">Sodium:bile acid symporter family protein</fullName>
    </submittedName>
</protein>
<dbReference type="EMBL" id="CP000042">
    <property type="protein sequence ID" value="AAY60640.1"/>
    <property type="molecule type" value="Genomic_DNA"/>
</dbReference>
<dbReference type="PATRIC" id="fig|288681.22.peg.6049"/>
<evidence type="ECO:0000256" key="5">
    <source>
        <dbReference type="ARBA" id="ARBA00022692"/>
    </source>
</evidence>
<evidence type="ECO:0000313" key="10">
    <source>
        <dbReference type="Proteomes" id="UP000002612"/>
    </source>
</evidence>
<keyword evidence="7 8" id="KW-0472">Membrane</keyword>
<dbReference type="RefSeq" id="WP_000632776.1">
    <property type="nucleotide sequence ID" value="NC_007105.1"/>
</dbReference>
<comment type="subcellular location">
    <subcellularLocation>
        <location evidence="1">Cell membrane</location>
        <topology evidence="1">Multi-pass membrane protein</topology>
    </subcellularLocation>
</comment>
<comment type="similarity">
    <text evidence="2">Belongs to the arsenical resistance-3 (ACR3) (TC 2.A.59) family.</text>
</comment>
<geneLocation type="plasmid" evidence="9 10">
    <name>pE33L54</name>
</geneLocation>
<dbReference type="KEGG" id="bcz:pE33L54_0035"/>
<feature type="transmembrane region" description="Helical" evidence="8">
    <location>
        <begin position="198"/>
        <end position="219"/>
    </location>
</feature>
<dbReference type="GO" id="GO:0015297">
    <property type="term" value="F:antiporter activity"/>
    <property type="evidence" value="ECO:0007669"/>
    <property type="project" value="InterPro"/>
</dbReference>
<evidence type="ECO:0000256" key="7">
    <source>
        <dbReference type="ARBA" id="ARBA00023136"/>
    </source>
</evidence>
<evidence type="ECO:0000256" key="6">
    <source>
        <dbReference type="ARBA" id="ARBA00022989"/>
    </source>
</evidence>
<dbReference type="AlphaFoldDB" id="Q4V0W7"/>
<evidence type="ECO:0000256" key="2">
    <source>
        <dbReference type="ARBA" id="ARBA00010110"/>
    </source>
</evidence>
<organism evidence="9 10">
    <name type="scientific">Bacillus cereus (strain ZK / E33L)</name>
    <dbReference type="NCBI Taxonomy" id="288681"/>
    <lineage>
        <taxon>Bacteria</taxon>
        <taxon>Bacillati</taxon>
        <taxon>Bacillota</taxon>
        <taxon>Bacilli</taxon>
        <taxon>Bacillales</taxon>
        <taxon>Bacillaceae</taxon>
        <taxon>Bacillus</taxon>
        <taxon>Bacillus cereus group</taxon>
    </lineage>
</organism>
<feature type="transmembrane region" description="Helical" evidence="8">
    <location>
        <begin position="100"/>
        <end position="120"/>
    </location>
</feature>
<keyword evidence="9" id="KW-0614">Plasmid</keyword>
<dbReference type="GO" id="GO:0015104">
    <property type="term" value="F:antimonite transmembrane transporter activity"/>
    <property type="evidence" value="ECO:0007669"/>
    <property type="project" value="TreeGrafter"/>
</dbReference>
<dbReference type="Pfam" id="PF01758">
    <property type="entry name" value="SBF"/>
    <property type="match status" value="1"/>
</dbReference>
<feature type="transmembrane region" description="Helical" evidence="8">
    <location>
        <begin position="69"/>
        <end position="88"/>
    </location>
</feature>
<keyword evidence="3" id="KW-0813">Transport</keyword>
<keyword evidence="6 8" id="KW-1133">Transmembrane helix</keyword>
<accession>Q4V0W7</accession>
<keyword evidence="4" id="KW-1003">Cell membrane</keyword>
<dbReference type="GO" id="GO:0015105">
    <property type="term" value="F:arsenite transmembrane transporter activity"/>
    <property type="evidence" value="ECO:0007669"/>
    <property type="project" value="TreeGrafter"/>
</dbReference>
<proteinExistence type="inferred from homology"/>
<feature type="transmembrane region" description="Helical" evidence="8">
    <location>
        <begin position="127"/>
        <end position="151"/>
    </location>
</feature>
<dbReference type="InterPro" id="IPR002657">
    <property type="entry name" value="BilAc:Na_symport/Acr3"/>
</dbReference>
<feature type="transmembrane region" description="Helical" evidence="8">
    <location>
        <begin position="225"/>
        <end position="251"/>
    </location>
</feature>
<reference evidence="10" key="1">
    <citation type="journal article" date="2006" name="J. Bacteriol.">
        <title>Pathogenomic sequence analysis of Bacillus cereus and Bacillus thuringiensis isolates closely related to Bacillus anthracis.</title>
        <authorList>
            <person name="Han C.S."/>
            <person name="Xie G."/>
            <person name="Challacombe J.F."/>
            <person name="Altherr M.R."/>
            <person name="Bhotika S.S."/>
            <person name="Brown N."/>
            <person name="Bruce D."/>
            <person name="Campbell C.S."/>
            <person name="Campbell M.L."/>
            <person name="Chen J."/>
            <person name="Chertkov O."/>
            <person name="Cleland C."/>
            <person name="Dimitrijevic M."/>
            <person name="Doggett N.A."/>
            <person name="Fawcett J.J."/>
            <person name="Glavina T."/>
            <person name="Goodwin L.A."/>
            <person name="Green L.D."/>
            <person name="Hill K.K."/>
            <person name="Hitchcock P."/>
            <person name="Jackson P.J."/>
            <person name="Keim P."/>
            <person name="Kewalramani A.R."/>
            <person name="Longmire J."/>
            <person name="Lucas S."/>
            <person name="Malfatti S."/>
            <person name="McMurry K."/>
            <person name="Meincke L.J."/>
            <person name="Misra M."/>
            <person name="Moseman B.L."/>
            <person name="Mundt M."/>
            <person name="Munk A.C."/>
            <person name="Okinaka R.T."/>
            <person name="Parson-Quintana B."/>
            <person name="Reilly L.P."/>
            <person name="Richardson P."/>
            <person name="Robinson D.L."/>
            <person name="Rubin E."/>
            <person name="Saunders E."/>
            <person name="Tapia R."/>
            <person name="Tesmer J.G."/>
            <person name="Thayer N."/>
            <person name="Thompson L.S."/>
            <person name="Tice H."/>
            <person name="Ticknor L.O."/>
            <person name="Wills P.L."/>
            <person name="Brettin T.S."/>
            <person name="Gilna P."/>
        </authorList>
    </citation>
    <scope>NUCLEOTIDE SEQUENCE [LARGE SCALE GENOMIC DNA]</scope>
    <source>
        <strain evidence="10">ZK / E33L</strain>
        <plasmid evidence="10">pE33L54</plasmid>
    </source>
</reference>
<feature type="transmembrane region" description="Helical" evidence="8">
    <location>
        <begin position="163"/>
        <end position="186"/>
    </location>
</feature>
<evidence type="ECO:0000256" key="3">
    <source>
        <dbReference type="ARBA" id="ARBA00022448"/>
    </source>
</evidence>